<dbReference type="Pfam" id="PF24564">
    <property type="entry name" value="DUF7605"/>
    <property type="match status" value="1"/>
</dbReference>
<sequence>MAGSSSTNKSTTSQASFDTTDASSESFLPLQEHEAQIIEELGKKPFTTIPALKKAVESLFQALQGKTTNNQYLVFTDVPKHIHAQLTEKTSRLTKTSRFSSYHNGTLIIKVMPNPEHEVAAGNFDRYINAALDAMGVGQELDALRSTTVEIGDFTKEADASWGPRGRDTVINFVLEIGLSESRRHLSMGIRGWLETPMSTVQVAVLVNINRTQPEIEFRRFELAPRTYHVVIRASPPSAICTQAIRVHRVNGATVVNGGALVLPFQKVVGRAQTTPAEGNVTISVAELQFYAEGTIFDFCKKHLREVSQGLGEVVADWNGNVHWSTYRAICRRSGVWKDYNWNRDVAHPMLEYIRSYWIRAFNKETPLHFQIFSLNAKTCLDIFHKNAVSTADESIAQQNNAKLRRTLGTAANSLKHQVDGTELSLRTRQKTANRLFVGVIAAELEGTFWRCANEAGTGMLKRMQALMERDVELNGAEIRRKSAQRVSEELSDILKQTEDKIACMVRATVIGLARDYHTAIITPQIIKLSEQEMQLKLEVAEALRKAGQHLVLDQLDLNVEDGLAATSNDTQAAVETGPQA</sequence>
<protein>
    <recommendedName>
        <fullName evidence="2">DUF7605 domain-containing protein</fullName>
    </recommendedName>
</protein>
<evidence type="ECO:0000256" key="1">
    <source>
        <dbReference type="SAM" id="MobiDB-lite"/>
    </source>
</evidence>
<feature type="region of interest" description="Disordered" evidence="1">
    <location>
        <begin position="1"/>
        <end position="25"/>
    </location>
</feature>
<evidence type="ECO:0000313" key="3">
    <source>
        <dbReference type="EMBL" id="RLL92911.1"/>
    </source>
</evidence>
<comment type="caution">
    <text evidence="3">The sequence shown here is derived from an EMBL/GenBank/DDBJ whole genome shotgun (WGS) entry which is preliminary data.</text>
</comment>
<name>A0A421CSS3_9EURO</name>
<gene>
    <name evidence="3" type="ORF">CFD26_100226</name>
</gene>
<accession>A0A421CSS3</accession>
<evidence type="ECO:0000259" key="2">
    <source>
        <dbReference type="Pfam" id="PF24564"/>
    </source>
</evidence>
<dbReference type="EMBL" id="NIDN02000623">
    <property type="protein sequence ID" value="RLL92911.1"/>
    <property type="molecule type" value="Genomic_DNA"/>
</dbReference>
<dbReference type="AlphaFoldDB" id="A0A421CSS3"/>
<organism evidence="3 4">
    <name type="scientific">Aspergillus turcosus</name>
    <dbReference type="NCBI Taxonomy" id="1245748"/>
    <lineage>
        <taxon>Eukaryota</taxon>
        <taxon>Fungi</taxon>
        <taxon>Dikarya</taxon>
        <taxon>Ascomycota</taxon>
        <taxon>Pezizomycotina</taxon>
        <taxon>Eurotiomycetes</taxon>
        <taxon>Eurotiomycetidae</taxon>
        <taxon>Eurotiales</taxon>
        <taxon>Aspergillaceae</taxon>
        <taxon>Aspergillus</taxon>
        <taxon>Aspergillus subgen. Fumigati</taxon>
    </lineage>
</organism>
<dbReference type="Proteomes" id="UP000215289">
    <property type="component" value="Unassembled WGS sequence"/>
</dbReference>
<dbReference type="InterPro" id="IPR056024">
    <property type="entry name" value="DUF7605"/>
</dbReference>
<reference evidence="3 4" key="1">
    <citation type="submission" date="2018-08" db="EMBL/GenBank/DDBJ databases">
        <title>Draft genome sequences of two Aspergillus turcosus clinical strains isolated from bronchoalveolar lavage fluid: one azole-susceptible and the other azole-resistant.</title>
        <authorList>
            <person name="Parent-Michaud M."/>
            <person name="Dufresne P.J."/>
            <person name="Fournier E."/>
            <person name="Martineau C."/>
            <person name="Moreira S."/>
            <person name="Perkins V."/>
            <person name="De Repentigny L."/>
            <person name="Dufresne S.F."/>
        </authorList>
    </citation>
    <scope>NUCLEOTIDE SEQUENCE [LARGE SCALE GENOMIC DNA]</scope>
    <source>
        <strain evidence="3">HMR AF 1038</strain>
    </source>
</reference>
<keyword evidence="4" id="KW-1185">Reference proteome</keyword>
<dbReference type="OrthoDB" id="76567at2759"/>
<evidence type="ECO:0000313" key="4">
    <source>
        <dbReference type="Proteomes" id="UP000215289"/>
    </source>
</evidence>
<dbReference type="STRING" id="1245748.A0A421CSS3"/>
<proteinExistence type="predicted"/>
<dbReference type="PANTHER" id="PTHR36681:SF3">
    <property type="entry name" value="NUCLEAR GTPASE, GERMINAL CENTER-ASSOCIATED, TANDEM DUPLICATE 3"/>
    <property type="match status" value="1"/>
</dbReference>
<dbReference type="PANTHER" id="PTHR36681">
    <property type="entry name" value="NUCLEAR GTPASE, GERMINAL CENTER-ASSOCIATED, TANDEM DUPLICATE 3"/>
    <property type="match status" value="1"/>
</dbReference>
<feature type="domain" description="DUF7605" evidence="2">
    <location>
        <begin position="306"/>
        <end position="473"/>
    </location>
</feature>